<dbReference type="EMBL" id="AXCM01000042">
    <property type="status" value="NOT_ANNOTATED_CDS"/>
    <property type="molecule type" value="Genomic_DNA"/>
</dbReference>
<feature type="coiled-coil region" evidence="1">
    <location>
        <begin position="250"/>
        <end position="345"/>
    </location>
</feature>
<reference evidence="4" key="1">
    <citation type="submission" date="2013-09" db="EMBL/GenBank/DDBJ databases">
        <title>The Genome Sequence of Anopheles culicifacies species A.</title>
        <authorList>
            <consortium name="The Broad Institute Genomics Platform"/>
            <person name="Neafsey D.E."/>
            <person name="Besansky N."/>
            <person name="Howell P."/>
            <person name="Walton C."/>
            <person name="Young S.K."/>
            <person name="Zeng Q."/>
            <person name="Gargeya S."/>
            <person name="Fitzgerald M."/>
            <person name="Haas B."/>
            <person name="Abouelleil A."/>
            <person name="Allen A.W."/>
            <person name="Alvarado L."/>
            <person name="Arachchi H.M."/>
            <person name="Berlin A.M."/>
            <person name="Chapman S.B."/>
            <person name="Gainer-Dewar J."/>
            <person name="Goldberg J."/>
            <person name="Griggs A."/>
            <person name="Gujja S."/>
            <person name="Hansen M."/>
            <person name="Howarth C."/>
            <person name="Imamovic A."/>
            <person name="Ireland A."/>
            <person name="Larimer J."/>
            <person name="McCowan C."/>
            <person name="Murphy C."/>
            <person name="Pearson M."/>
            <person name="Poon T.W."/>
            <person name="Priest M."/>
            <person name="Roberts A."/>
            <person name="Saif S."/>
            <person name="Shea T."/>
            <person name="Sisk P."/>
            <person name="Sykes S."/>
            <person name="Wortman J."/>
            <person name="Nusbaum C."/>
            <person name="Birren B."/>
        </authorList>
    </citation>
    <scope>NUCLEOTIDE SEQUENCE [LARGE SCALE GENOMIC DNA]</scope>
    <source>
        <strain evidence="4">A-37</strain>
    </source>
</reference>
<reference evidence="3" key="2">
    <citation type="submission" date="2020-05" db="UniProtKB">
        <authorList>
            <consortium name="EnsemblMetazoa"/>
        </authorList>
    </citation>
    <scope>IDENTIFICATION</scope>
    <source>
        <strain evidence="3">A-37</strain>
    </source>
</reference>
<dbReference type="EnsemblMetazoa" id="ACUA022399-RA">
    <property type="protein sequence ID" value="ACUA022399-PA"/>
    <property type="gene ID" value="ACUA022399"/>
</dbReference>
<feature type="compositionally biased region" description="Low complexity" evidence="2">
    <location>
        <begin position="8"/>
        <end position="17"/>
    </location>
</feature>
<keyword evidence="1" id="KW-0175">Coiled coil</keyword>
<evidence type="ECO:0000313" key="3">
    <source>
        <dbReference type="EnsemblMetazoa" id="ACUA022399-PA"/>
    </source>
</evidence>
<proteinExistence type="predicted"/>
<keyword evidence="4" id="KW-1185">Reference proteome</keyword>
<feature type="region of interest" description="Disordered" evidence="2">
    <location>
        <begin position="1"/>
        <end position="26"/>
    </location>
</feature>
<dbReference type="STRING" id="139723.A0A182MNB5"/>
<dbReference type="Proteomes" id="UP000075883">
    <property type="component" value="Unassembled WGS sequence"/>
</dbReference>
<protein>
    <submittedName>
        <fullName evidence="3">Uncharacterized protein</fullName>
    </submittedName>
</protein>
<name>A0A182MNB5_9DIPT</name>
<dbReference type="AlphaFoldDB" id="A0A182MNB5"/>
<dbReference type="VEuPathDB" id="VectorBase:ACUA022399"/>
<sequence>MADEQQEEQSQSQSQSQPPITPEQSVTNNDMVQSVQELMCKDKSTVLVKAAQLLIANLQQQQVLLVLNQTLQEAIEQKEQMLKDLHDQPVMESLMNNIEAQNHSTRKQLSDKVESINLHMKSSEVLRKQLKKEIMNLRSYIDDAKRQMHEKEETGKSLQHAHIEIVARIEEGIKQLKWLSGERDKLRKENQEKMDKIKTMRSSCEENFKKLQAELAESHNVLKQRTEELNLLKKQVSGKIQACHQMVSEKHELQNRSDELKRYLEKEKSKIEQTFGEQQAHLDNELANKAEEYERKLDELNQKFETSSNTKARLEEKVTELDVAVSELIEEVNEVRNQNAKLENELINPRPIENLDSDSDEELTQVKPPVKCYSGRPRLQVFKKSDHVATSSGTDNDHEVGVRVILIFSINVDEGGRGQEQGVTIIKLKHIIQAVIGHQILIEVV</sequence>
<organism evidence="3 4">
    <name type="scientific">Anopheles culicifacies</name>
    <dbReference type="NCBI Taxonomy" id="139723"/>
    <lineage>
        <taxon>Eukaryota</taxon>
        <taxon>Metazoa</taxon>
        <taxon>Ecdysozoa</taxon>
        <taxon>Arthropoda</taxon>
        <taxon>Hexapoda</taxon>
        <taxon>Insecta</taxon>
        <taxon>Pterygota</taxon>
        <taxon>Neoptera</taxon>
        <taxon>Endopterygota</taxon>
        <taxon>Diptera</taxon>
        <taxon>Nematocera</taxon>
        <taxon>Culicoidea</taxon>
        <taxon>Culicidae</taxon>
        <taxon>Anophelinae</taxon>
        <taxon>Anopheles</taxon>
        <taxon>culicifacies species complex</taxon>
    </lineage>
</organism>
<evidence type="ECO:0000256" key="1">
    <source>
        <dbReference type="SAM" id="Coils"/>
    </source>
</evidence>
<accession>A0A182MNB5</accession>
<evidence type="ECO:0000256" key="2">
    <source>
        <dbReference type="SAM" id="MobiDB-lite"/>
    </source>
</evidence>
<evidence type="ECO:0000313" key="4">
    <source>
        <dbReference type="Proteomes" id="UP000075883"/>
    </source>
</evidence>
<feature type="coiled-coil region" evidence="1">
    <location>
        <begin position="127"/>
        <end position="214"/>
    </location>
</feature>